<dbReference type="AlphaFoldDB" id="A0A1G9YEQ2"/>
<dbReference type="STRING" id="237069.SAMN05216498_1368"/>
<evidence type="ECO:0000313" key="2">
    <source>
        <dbReference type="Proteomes" id="UP000199334"/>
    </source>
</evidence>
<keyword evidence="2" id="KW-1185">Reference proteome</keyword>
<name>A0A1G9YEQ2_9BACI</name>
<gene>
    <name evidence="1" type="ORF">SAMN05216498_1368</name>
</gene>
<dbReference type="Proteomes" id="UP000199334">
    <property type="component" value="Unassembled WGS sequence"/>
</dbReference>
<dbReference type="RefSeq" id="WP_261753382.1">
    <property type="nucleotide sequence ID" value="NZ_BJVZ01000027.1"/>
</dbReference>
<dbReference type="EMBL" id="FNIG01000002">
    <property type="protein sequence ID" value="SDN07574.1"/>
    <property type="molecule type" value="Genomic_DNA"/>
</dbReference>
<accession>A0A1G9YEQ2</accession>
<organism evidence="1 2">
    <name type="scientific">Tenuibacillus multivorans</name>
    <dbReference type="NCBI Taxonomy" id="237069"/>
    <lineage>
        <taxon>Bacteria</taxon>
        <taxon>Bacillati</taxon>
        <taxon>Bacillota</taxon>
        <taxon>Bacilli</taxon>
        <taxon>Bacillales</taxon>
        <taxon>Bacillaceae</taxon>
        <taxon>Tenuibacillus</taxon>
    </lineage>
</organism>
<evidence type="ECO:0000313" key="1">
    <source>
        <dbReference type="EMBL" id="SDN07574.1"/>
    </source>
</evidence>
<protein>
    <submittedName>
        <fullName evidence="1">Uncharacterized protein</fullName>
    </submittedName>
</protein>
<proteinExistence type="predicted"/>
<sequence>MKELVGYCEGCKKPVYCENGFLNGVYEGQKLYCDNCYTNEHKS</sequence>
<reference evidence="1 2" key="1">
    <citation type="submission" date="2016-10" db="EMBL/GenBank/DDBJ databases">
        <authorList>
            <person name="de Groot N.N."/>
        </authorList>
    </citation>
    <scope>NUCLEOTIDE SEQUENCE [LARGE SCALE GENOMIC DNA]</scope>
    <source>
        <strain evidence="1 2">CGMCC 1.3442</strain>
    </source>
</reference>